<dbReference type="GO" id="GO:0032259">
    <property type="term" value="P:methylation"/>
    <property type="evidence" value="ECO:0007669"/>
    <property type="project" value="UniProtKB-KW"/>
</dbReference>
<dbReference type="InterPro" id="IPR013216">
    <property type="entry name" value="Methyltransf_11"/>
</dbReference>
<reference evidence="2 3" key="1">
    <citation type="submission" date="2024-06" db="EMBL/GenBank/DDBJ databases">
        <title>The Natural Products Discovery Center: Release of the First 8490 Sequenced Strains for Exploring Actinobacteria Biosynthetic Diversity.</title>
        <authorList>
            <person name="Kalkreuter E."/>
            <person name="Kautsar S.A."/>
            <person name="Yang D."/>
            <person name="Bader C.D."/>
            <person name="Teijaro C.N."/>
            <person name="Fluegel L."/>
            <person name="Davis C.M."/>
            <person name="Simpson J.R."/>
            <person name="Lauterbach L."/>
            <person name="Steele A.D."/>
            <person name="Gui C."/>
            <person name="Meng S."/>
            <person name="Li G."/>
            <person name="Viehrig K."/>
            <person name="Ye F."/>
            <person name="Su P."/>
            <person name="Kiefer A.F."/>
            <person name="Nichols A."/>
            <person name="Cepeda A.J."/>
            <person name="Yan W."/>
            <person name="Fan B."/>
            <person name="Jiang Y."/>
            <person name="Adhikari A."/>
            <person name="Zheng C.-J."/>
            <person name="Schuster L."/>
            <person name="Cowan T.M."/>
            <person name="Smanski M.J."/>
            <person name="Chevrette M.G."/>
            <person name="De Carvalho L.P.S."/>
            <person name="Shen B."/>
        </authorList>
    </citation>
    <scope>NUCLEOTIDE SEQUENCE [LARGE SCALE GENOMIC DNA]</scope>
    <source>
        <strain evidence="2 3">NPDC006286</strain>
    </source>
</reference>
<organism evidence="2 3">
    <name type="scientific">Micromonospora fulviviridis</name>
    <dbReference type="NCBI Taxonomy" id="47860"/>
    <lineage>
        <taxon>Bacteria</taxon>
        <taxon>Bacillati</taxon>
        <taxon>Actinomycetota</taxon>
        <taxon>Actinomycetes</taxon>
        <taxon>Micromonosporales</taxon>
        <taxon>Micromonosporaceae</taxon>
        <taxon>Micromonospora</taxon>
    </lineage>
</organism>
<dbReference type="Proteomes" id="UP001550348">
    <property type="component" value="Unassembled WGS sequence"/>
</dbReference>
<sequence length="242" mass="25685">MIDEYRTAGEFLDILSSDAWAALRQPVITALRGMDPAAGPLVDLGAGGGRGTLLLADLAPSATVLAVEPSLVQRAVLFSRLVDDPALADRVSVAAEPAETAPLPHAVGGVLAMNMIGHLRPDDRRQLWRRLADRMGSEVPLVVNLQPPSRAEAVPDADFAAVRIGSCTYEGGGRAEPAGADIVTWHMRYGVRDPKGDLIRQVTAAYRWHLLDEQALIAELDAVGLVTQPCGLGVYRATRAAG</sequence>
<accession>A0ABV2VQU5</accession>
<keyword evidence="2" id="KW-0808">Transferase</keyword>
<dbReference type="Pfam" id="PF08241">
    <property type="entry name" value="Methyltransf_11"/>
    <property type="match status" value="1"/>
</dbReference>
<dbReference type="Gene3D" id="3.40.50.150">
    <property type="entry name" value="Vaccinia Virus protein VP39"/>
    <property type="match status" value="1"/>
</dbReference>
<evidence type="ECO:0000313" key="2">
    <source>
        <dbReference type="EMBL" id="MEU0155170.1"/>
    </source>
</evidence>
<name>A0ABV2VQU5_9ACTN</name>
<protein>
    <submittedName>
        <fullName evidence="2">Class I SAM-dependent methyltransferase</fullName>
        <ecNumber evidence="2">2.1.-.-</ecNumber>
    </submittedName>
</protein>
<dbReference type="RefSeq" id="WP_355666786.1">
    <property type="nucleotide sequence ID" value="NZ_JBEXRX010000096.1"/>
</dbReference>
<evidence type="ECO:0000259" key="1">
    <source>
        <dbReference type="Pfam" id="PF08241"/>
    </source>
</evidence>
<evidence type="ECO:0000313" key="3">
    <source>
        <dbReference type="Proteomes" id="UP001550348"/>
    </source>
</evidence>
<proteinExistence type="predicted"/>
<dbReference type="EC" id="2.1.-.-" evidence="2"/>
<keyword evidence="2" id="KW-0489">Methyltransferase</keyword>
<feature type="domain" description="Methyltransferase type 11" evidence="1">
    <location>
        <begin position="42"/>
        <end position="131"/>
    </location>
</feature>
<gene>
    <name evidence="2" type="ORF">ABZ071_25330</name>
</gene>
<dbReference type="SUPFAM" id="SSF53335">
    <property type="entry name" value="S-adenosyl-L-methionine-dependent methyltransferases"/>
    <property type="match status" value="1"/>
</dbReference>
<dbReference type="GO" id="GO:0008168">
    <property type="term" value="F:methyltransferase activity"/>
    <property type="evidence" value="ECO:0007669"/>
    <property type="project" value="UniProtKB-KW"/>
</dbReference>
<comment type="caution">
    <text evidence="2">The sequence shown here is derived from an EMBL/GenBank/DDBJ whole genome shotgun (WGS) entry which is preliminary data.</text>
</comment>
<dbReference type="EMBL" id="JBEXRX010000096">
    <property type="protein sequence ID" value="MEU0155170.1"/>
    <property type="molecule type" value="Genomic_DNA"/>
</dbReference>
<keyword evidence="3" id="KW-1185">Reference proteome</keyword>
<dbReference type="InterPro" id="IPR029063">
    <property type="entry name" value="SAM-dependent_MTases_sf"/>
</dbReference>